<feature type="chain" id="PRO_5024292895" evidence="2">
    <location>
        <begin position="20"/>
        <end position="273"/>
    </location>
</feature>
<dbReference type="OrthoDB" id="957862at2"/>
<dbReference type="Gene3D" id="2.60.120.200">
    <property type="match status" value="1"/>
</dbReference>
<dbReference type="Proteomes" id="UP000315145">
    <property type="component" value="Unassembled WGS sequence"/>
</dbReference>
<dbReference type="RefSeq" id="WP_144115721.1">
    <property type="nucleotide sequence ID" value="NZ_JACHGE010000004.1"/>
</dbReference>
<name>A0A5M7BCA5_9FLAO</name>
<dbReference type="Proteomes" id="UP000322315">
    <property type="component" value="Unassembled WGS sequence"/>
</dbReference>
<dbReference type="EMBL" id="VMBF01000002">
    <property type="protein sequence ID" value="TSJ80348.1"/>
    <property type="molecule type" value="Genomic_DNA"/>
</dbReference>
<evidence type="ECO:0000313" key="6">
    <source>
        <dbReference type="EMBL" id="TSJ80348.1"/>
    </source>
</evidence>
<organism evidence="5 8">
    <name type="scientific">Algibacter amylolyticus</name>
    <dbReference type="NCBI Taxonomy" id="1608400"/>
    <lineage>
        <taxon>Bacteria</taxon>
        <taxon>Pseudomonadati</taxon>
        <taxon>Bacteroidota</taxon>
        <taxon>Flavobacteriia</taxon>
        <taxon>Flavobacteriales</taxon>
        <taxon>Flavobacteriaceae</taxon>
        <taxon>Algibacter</taxon>
    </lineage>
</organism>
<reference evidence="6 7" key="2">
    <citation type="submission" date="2019-07" db="EMBL/GenBank/DDBJ databases">
        <title>Algibacter marinivivus sp. nov., isolated from the surface of a marine red alga.</title>
        <authorList>
            <person name="Zhong X."/>
            <person name="Xu W."/>
            <person name="Zhang Y."/>
            <person name="Zhang Q."/>
            <person name="Du Z."/>
        </authorList>
    </citation>
    <scope>NUCLEOTIDE SEQUENCE [LARGE SCALE GENOMIC DNA]</scope>
    <source>
        <strain evidence="6 7">RU-4-M-4</strain>
    </source>
</reference>
<accession>A0A5M7BCA5</accession>
<feature type="domain" description="Secretion system C-terminal sorting" evidence="4">
    <location>
        <begin position="203"/>
        <end position="269"/>
    </location>
</feature>
<dbReference type="EMBL" id="VWRS01000002">
    <property type="protein sequence ID" value="KAA5826310.1"/>
    <property type="molecule type" value="Genomic_DNA"/>
</dbReference>
<dbReference type="AlphaFoldDB" id="A0A5M7BCA5"/>
<evidence type="ECO:0000256" key="1">
    <source>
        <dbReference type="ARBA" id="ARBA00022729"/>
    </source>
</evidence>
<dbReference type="InterPro" id="IPR011628">
    <property type="entry name" value="Cleaved_adhesin"/>
</dbReference>
<dbReference type="NCBIfam" id="NF038128">
    <property type="entry name" value="choice_anch_J"/>
    <property type="match status" value="1"/>
</dbReference>
<keyword evidence="7" id="KW-1185">Reference proteome</keyword>
<dbReference type="Pfam" id="PF07675">
    <property type="entry name" value="Cleaved_Adhesin"/>
    <property type="match status" value="1"/>
</dbReference>
<reference evidence="5" key="3">
    <citation type="submission" date="2019-09" db="EMBL/GenBank/DDBJ databases">
        <authorList>
            <person name="Zhang D.-C."/>
        </authorList>
    </citation>
    <scope>NUCLEOTIDE SEQUENCE</scope>
    <source>
        <strain evidence="5">RU-4-M-4</strain>
    </source>
</reference>
<evidence type="ECO:0000313" key="5">
    <source>
        <dbReference type="EMBL" id="KAA5826310.1"/>
    </source>
</evidence>
<evidence type="ECO:0000256" key="2">
    <source>
        <dbReference type="SAM" id="SignalP"/>
    </source>
</evidence>
<sequence length="273" mass="29746">MRKITLSLLFLIITISLNAQTVAWSSDSEDYATADWGILDSDEDGNNWSVYTGGGESLGFSSGAIFYSESWNSTAGALQPDNILFTPIIAVASDAVTISYKMKVAALFSPDFAEKFAVYVYDNDDETAGDILIYEETLTAGGDGTAKDITAEIPASFAGKNIGIYIRHYDCTNQYQIAVDDFEVSYTTSLSVNDNTFKITKAYPNPVLDIIKIDTKNVINSALIINQLGQTVLNIKSNKIVNNSIDLTGLKQGLYFLNLKSEGRSATIKITKN</sequence>
<dbReference type="NCBIfam" id="TIGR04183">
    <property type="entry name" value="Por_Secre_tail"/>
    <property type="match status" value="1"/>
</dbReference>
<proteinExistence type="predicted"/>
<comment type="caution">
    <text evidence="5">The sequence shown here is derived from an EMBL/GenBank/DDBJ whole genome shotgun (WGS) entry which is preliminary data.</text>
</comment>
<evidence type="ECO:0000259" key="4">
    <source>
        <dbReference type="Pfam" id="PF18962"/>
    </source>
</evidence>
<keyword evidence="1 2" id="KW-0732">Signal</keyword>
<gene>
    <name evidence="5" type="ORF">F2B50_05700</name>
    <name evidence="6" type="ORF">FPF71_05700</name>
</gene>
<protein>
    <submittedName>
        <fullName evidence="5">T9SS type A sorting domain-containing protein</fullName>
    </submittedName>
</protein>
<feature type="signal peptide" evidence="2">
    <location>
        <begin position="1"/>
        <end position="19"/>
    </location>
</feature>
<evidence type="ECO:0000313" key="7">
    <source>
        <dbReference type="Proteomes" id="UP000315145"/>
    </source>
</evidence>
<dbReference type="Pfam" id="PF18962">
    <property type="entry name" value="Por_Secre_tail"/>
    <property type="match status" value="1"/>
</dbReference>
<reference evidence="5 8" key="1">
    <citation type="journal article" date="2015" name="Int. J. Syst. Evol. Microbiol.">
        <title>Algibacter amylolyticus sp. nov., isolated from intertidal sediment.</title>
        <authorList>
            <person name="Zhang D.C."/>
            <person name="Wu J."/>
            <person name="Neuner K."/>
            <person name="Yao J."/>
            <person name="Margesin R."/>
        </authorList>
    </citation>
    <scope>NUCLEOTIDE SEQUENCE [LARGE SCALE GENOMIC DNA]</scope>
    <source>
        <strain evidence="5 8">RU-4-M-4</strain>
    </source>
</reference>
<evidence type="ECO:0000259" key="3">
    <source>
        <dbReference type="Pfam" id="PF07675"/>
    </source>
</evidence>
<feature type="domain" description="Cleaved adhesin" evidence="3">
    <location>
        <begin position="26"/>
        <end position="184"/>
    </location>
</feature>
<evidence type="ECO:0000313" key="8">
    <source>
        <dbReference type="Proteomes" id="UP000322315"/>
    </source>
</evidence>
<dbReference type="InterPro" id="IPR026444">
    <property type="entry name" value="Secre_tail"/>
</dbReference>